<protein>
    <submittedName>
        <fullName evidence="4">Cytidyltransferase</fullName>
        <ecNumber evidence="4">2.7.7.3</ecNumber>
    </submittedName>
</protein>
<keyword evidence="1" id="KW-0547">Nucleotide-binding</keyword>
<dbReference type="HAMAP" id="MF_00590">
    <property type="entry name" value="Dephospho_CoA_kinase_GTP_dep"/>
    <property type="match status" value="1"/>
</dbReference>
<keyword evidence="4" id="KW-0548">Nucleotidyltransferase</keyword>
<dbReference type="Gene3D" id="3.40.50.620">
    <property type="entry name" value="HUPs"/>
    <property type="match status" value="1"/>
</dbReference>
<dbReference type="STRING" id="1618443.UV73_C0006G0042"/>
<keyword evidence="4" id="KW-0808">Transferase</keyword>
<proteinExistence type="inferred from homology"/>
<dbReference type="Pfam" id="PF01467">
    <property type="entry name" value="CTP_transf_like"/>
    <property type="match status" value="1"/>
</dbReference>
<feature type="domain" description="Cytidyltransferase-like" evidence="3">
    <location>
        <begin position="20"/>
        <end position="156"/>
    </location>
</feature>
<dbReference type="PANTHER" id="PTHR40732">
    <property type="entry name" value="UPF0218 PROTEIN TK1697"/>
    <property type="match status" value="1"/>
</dbReference>
<dbReference type="Proteomes" id="UP000034894">
    <property type="component" value="Unassembled WGS sequence"/>
</dbReference>
<name>A0A0G1GFT0_9BACT</name>
<dbReference type="GO" id="GO:0005525">
    <property type="term" value="F:GTP binding"/>
    <property type="evidence" value="ECO:0007669"/>
    <property type="project" value="UniProtKB-KW"/>
</dbReference>
<evidence type="ECO:0000259" key="3">
    <source>
        <dbReference type="Pfam" id="PF01467"/>
    </source>
</evidence>
<keyword evidence="2" id="KW-0342">GTP-binding</keyword>
<dbReference type="GO" id="GO:0004595">
    <property type="term" value="F:pantetheine-phosphate adenylyltransferase activity"/>
    <property type="evidence" value="ECO:0007669"/>
    <property type="project" value="UniProtKB-EC"/>
</dbReference>
<dbReference type="PANTHER" id="PTHR40732:SF1">
    <property type="entry name" value="GTP-DEPENDENT DEPHOSPHO-COA KINASE"/>
    <property type="match status" value="1"/>
</dbReference>
<evidence type="ECO:0000313" key="5">
    <source>
        <dbReference type="Proteomes" id="UP000034894"/>
    </source>
</evidence>
<dbReference type="GO" id="GO:0015937">
    <property type="term" value="P:coenzyme A biosynthetic process"/>
    <property type="evidence" value="ECO:0007669"/>
    <property type="project" value="InterPro"/>
</dbReference>
<reference evidence="4 5" key="1">
    <citation type="journal article" date="2015" name="Nature">
        <title>rRNA introns, odd ribosomes, and small enigmatic genomes across a large radiation of phyla.</title>
        <authorList>
            <person name="Brown C.T."/>
            <person name="Hug L.A."/>
            <person name="Thomas B.C."/>
            <person name="Sharon I."/>
            <person name="Castelle C.J."/>
            <person name="Singh A."/>
            <person name="Wilkins M.J."/>
            <person name="Williams K.H."/>
            <person name="Banfield J.F."/>
        </authorList>
    </citation>
    <scope>NUCLEOTIDE SEQUENCE [LARGE SCALE GENOMIC DNA]</scope>
</reference>
<dbReference type="Pfam" id="PF04019">
    <property type="entry name" value="DUF359"/>
    <property type="match status" value="1"/>
</dbReference>
<dbReference type="SUPFAM" id="SSF52374">
    <property type="entry name" value="Nucleotidylyl transferase"/>
    <property type="match status" value="1"/>
</dbReference>
<sequence length="358" mass="40064">MRSCATSQVEDMKYRTLALAGTFDRLHYGHRVFISQAFRKSDKIIIGLTSDTFVQNKISNKRPRAKSYHDRENELIMFLEENDWKKRSRIVKIDDVYGPAIEGNGIEAILATQDSIAGARQVNEKRLELGLAPLSIEEVSLVKAEDGGTISSTRIRIGEINRYGKVLGDLDIFGKKMPENLRLKLKLPIGHLISNPEADILKAGKKLREQIDRTSPVLISAVGDEAVYVMNKLGLPYHLAIVDFHVKRVRRHQELADLAFGKGFFLSETGNKITRIANPAGHITQKLVKTISRNLRLSLSDGKLRVIEVEGEEDLAALPAVLLSPLTSLVFYGQPDRGVVAVETTLKKKEELLEMMNQ</sequence>
<dbReference type="GO" id="GO:0016301">
    <property type="term" value="F:kinase activity"/>
    <property type="evidence" value="ECO:0007669"/>
    <property type="project" value="InterPro"/>
</dbReference>
<dbReference type="InterPro" id="IPR014729">
    <property type="entry name" value="Rossmann-like_a/b/a_fold"/>
</dbReference>
<dbReference type="NCBIfam" id="NF001985">
    <property type="entry name" value="PRK00777.1"/>
    <property type="match status" value="1"/>
</dbReference>
<dbReference type="EC" id="2.7.7.3" evidence="4"/>
<evidence type="ECO:0000256" key="2">
    <source>
        <dbReference type="ARBA" id="ARBA00023134"/>
    </source>
</evidence>
<dbReference type="InterPro" id="IPR004821">
    <property type="entry name" value="Cyt_trans-like"/>
</dbReference>
<accession>A0A0G1GFT0</accession>
<evidence type="ECO:0000313" key="4">
    <source>
        <dbReference type="EMBL" id="KKS97688.1"/>
    </source>
</evidence>
<evidence type="ECO:0000256" key="1">
    <source>
        <dbReference type="ARBA" id="ARBA00022741"/>
    </source>
</evidence>
<comment type="caution">
    <text evidence="4">The sequence shown here is derived from an EMBL/GenBank/DDBJ whole genome shotgun (WGS) entry which is preliminary data.</text>
</comment>
<dbReference type="InterPro" id="IPR007164">
    <property type="entry name" value="GTP-dep_dephospho-CoA_kin"/>
</dbReference>
<gene>
    <name evidence="4" type="ORF">UV73_C0006G0042</name>
</gene>
<dbReference type="EMBL" id="LCFP01000006">
    <property type="protein sequence ID" value="KKS97688.1"/>
    <property type="molecule type" value="Genomic_DNA"/>
</dbReference>
<dbReference type="AlphaFoldDB" id="A0A0G1GFT0"/>
<organism evidence="4 5">
    <name type="scientific">Candidatus Gottesmanbacteria bacterium GW2011_GWA2_43_14</name>
    <dbReference type="NCBI Taxonomy" id="1618443"/>
    <lineage>
        <taxon>Bacteria</taxon>
        <taxon>Candidatus Gottesmaniibacteriota</taxon>
    </lineage>
</organism>
<dbReference type="NCBIfam" id="TIGR00125">
    <property type="entry name" value="cyt_tran_rel"/>
    <property type="match status" value="1"/>
</dbReference>